<evidence type="ECO:0000313" key="1">
    <source>
        <dbReference type="EMBL" id="GMN51488.1"/>
    </source>
</evidence>
<name>A0AA88D9Z5_FICCA</name>
<accession>A0AA88D9Z5</accession>
<protein>
    <submittedName>
        <fullName evidence="1">Uncharacterized protein</fullName>
    </submittedName>
</protein>
<dbReference type="AlphaFoldDB" id="A0AA88D9Z5"/>
<dbReference type="Proteomes" id="UP001187192">
    <property type="component" value="Unassembled WGS sequence"/>
</dbReference>
<comment type="caution">
    <text evidence="1">The sequence shown here is derived from an EMBL/GenBank/DDBJ whole genome shotgun (WGS) entry which is preliminary data.</text>
</comment>
<reference evidence="1" key="1">
    <citation type="submission" date="2023-07" db="EMBL/GenBank/DDBJ databases">
        <title>draft genome sequence of fig (Ficus carica).</title>
        <authorList>
            <person name="Takahashi T."/>
            <person name="Nishimura K."/>
        </authorList>
    </citation>
    <scope>NUCLEOTIDE SEQUENCE</scope>
</reference>
<sequence length="186" mass="20801">MCFMEICSTRRCPGTSEAWPYDLCLGELVNLSMEVIIYVAQLVTFALKQQQSSLVPYWSHHCKLMEENTRSGVRRYACRRCHDSNQNTSSAPGGGASGSAQNPRWIGVGILGSGPPGLHRLSEGGRETNLDGIVAFLEADDGEGDDLVVGLEEAHHPELRCHYTDAVLHAHRHDSEWLRRQVRRRF</sequence>
<proteinExistence type="predicted"/>
<dbReference type="EMBL" id="BTGU01000038">
    <property type="protein sequence ID" value="GMN51488.1"/>
    <property type="molecule type" value="Genomic_DNA"/>
</dbReference>
<evidence type="ECO:0000313" key="2">
    <source>
        <dbReference type="Proteomes" id="UP001187192"/>
    </source>
</evidence>
<organism evidence="1 2">
    <name type="scientific">Ficus carica</name>
    <name type="common">Common fig</name>
    <dbReference type="NCBI Taxonomy" id="3494"/>
    <lineage>
        <taxon>Eukaryota</taxon>
        <taxon>Viridiplantae</taxon>
        <taxon>Streptophyta</taxon>
        <taxon>Embryophyta</taxon>
        <taxon>Tracheophyta</taxon>
        <taxon>Spermatophyta</taxon>
        <taxon>Magnoliopsida</taxon>
        <taxon>eudicotyledons</taxon>
        <taxon>Gunneridae</taxon>
        <taxon>Pentapetalae</taxon>
        <taxon>rosids</taxon>
        <taxon>fabids</taxon>
        <taxon>Rosales</taxon>
        <taxon>Moraceae</taxon>
        <taxon>Ficeae</taxon>
        <taxon>Ficus</taxon>
    </lineage>
</organism>
<keyword evidence="2" id="KW-1185">Reference proteome</keyword>
<gene>
    <name evidence="1" type="ORF">TIFTF001_020647</name>
</gene>